<feature type="region of interest" description="Disordered" evidence="1">
    <location>
        <begin position="128"/>
        <end position="151"/>
    </location>
</feature>
<keyword evidence="2" id="KW-0548">Nucleotidyltransferase</keyword>
<dbReference type="AlphaFoldDB" id="A0A5B6X6J2"/>
<keyword evidence="3" id="KW-1185">Reference proteome</keyword>
<dbReference type="OrthoDB" id="1001388at2759"/>
<dbReference type="EMBL" id="SMMG02000001">
    <property type="protein sequence ID" value="KAA3488782.1"/>
    <property type="molecule type" value="Genomic_DNA"/>
</dbReference>
<keyword evidence="2" id="KW-0808">Transferase</keyword>
<evidence type="ECO:0000313" key="2">
    <source>
        <dbReference type="EMBL" id="KAA3488782.1"/>
    </source>
</evidence>
<name>A0A5B6X6J2_9ROSI</name>
<keyword evidence="2" id="KW-0695">RNA-directed DNA polymerase</keyword>
<evidence type="ECO:0000313" key="3">
    <source>
        <dbReference type="Proteomes" id="UP000325315"/>
    </source>
</evidence>
<dbReference type="Proteomes" id="UP000325315">
    <property type="component" value="Unassembled WGS sequence"/>
</dbReference>
<accession>A0A5B6X6J2</accession>
<gene>
    <name evidence="2" type="ORF">EPI10_032491</name>
</gene>
<dbReference type="GO" id="GO:0003964">
    <property type="term" value="F:RNA-directed DNA polymerase activity"/>
    <property type="evidence" value="ECO:0007669"/>
    <property type="project" value="UniProtKB-KW"/>
</dbReference>
<evidence type="ECO:0000256" key="1">
    <source>
        <dbReference type="SAM" id="MobiDB-lite"/>
    </source>
</evidence>
<reference evidence="3" key="1">
    <citation type="journal article" date="2019" name="Plant Biotechnol. J.">
        <title>Genome sequencing of the Australian wild diploid species Gossypium australe highlights disease resistance and delayed gland morphogenesis.</title>
        <authorList>
            <person name="Cai Y."/>
            <person name="Cai X."/>
            <person name="Wang Q."/>
            <person name="Wang P."/>
            <person name="Zhang Y."/>
            <person name="Cai C."/>
            <person name="Xu Y."/>
            <person name="Wang K."/>
            <person name="Zhou Z."/>
            <person name="Wang C."/>
            <person name="Geng S."/>
            <person name="Li B."/>
            <person name="Dong Q."/>
            <person name="Hou Y."/>
            <person name="Wang H."/>
            <person name="Ai P."/>
            <person name="Liu Z."/>
            <person name="Yi F."/>
            <person name="Sun M."/>
            <person name="An G."/>
            <person name="Cheng J."/>
            <person name="Zhang Y."/>
            <person name="Shi Q."/>
            <person name="Xie Y."/>
            <person name="Shi X."/>
            <person name="Chang Y."/>
            <person name="Huang F."/>
            <person name="Chen Y."/>
            <person name="Hong S."/>
            <person name="Mi L."/>
            <person name="Sun Q."/>
            <person name="Zhang L."/>
            <person name="Zhou B."/>
            <person name="Peng R."/>
            <person name="Zhang X."/>
            <person name="Liu F."/>
        </authorList>
    </citation>
    <scope>NUCLEOTIDE SEQUENCE [LARGE SCALE GENOMIC DNA]</scope>
    <source>
        <strain evidence="3">cv. PA1801</strain>
    </source>
</reference>
<feature type="compositionally biased region" description="Polar residues" evidence="1">
    <location>
        <begin position="128"/>
        <end position="143"/>
    </location>
</feature>
<sequence length="151" mass="16924">MSLGVEVTVMGWDLSLRVQSKRALAMNSIWLREDGEDETDASLITKHNLENRPWGVRTQSEFGVSIDPILGINLEDQTIREECDIAIARSRRLLENNLISSRLPKGKPTDSNENLKLECPWFGESTDYSQASANAEDTHSSNGLLYGDEDK</sequence>
<proteinExistence type="predicted"/>
<comment type="caution">
    <text evidence="2">The sequence shown here is derived from an EMBL/GenBank/DDBJ whole genome shotgun (WGS) entry which is preliminary data.</text>
</comment>
<organism evidence="2 3">
    <name type="scientific">Gossypium australe</name>
    <dbReference type="NCBI Taxonomy" id="47621"/>
    <lineage>
        <taxon>Eukaryota</taxon>
        <taxon>Viridiplantae</taxon>
        <taxon>Streptophyta</taxon>
        <taxon>Embryophyta</taxon>
        <taxon>Tracheophyta</taxon>
        <taxon>Spermatophyta</taxon>
        <taxon>Magnoliopsida</taxon>
        <taxon>eudicotyledons</taxon>
        <taxon>Gunneridae</taxon>
        <taxon>Pentapetalae</taxon>
        <taxon>rosids</taxon>
        <taxon>malvids</taxon>
        <taxon>Malvales</taxon>
        <taxon>Malvaceae</taxon>
        <taxon>Malvoideae</taxon>
        <taxon>Gossypium</taxon>
    </lineage>
</organism>
<protein>
    <submittedName>
        <fullName evidence="2">Reverse transcriptase</fullName>
    </submittedName>
</protein>